<accession>A0A413UA79</accession>
<organism evidence="3 4">
    <name type="scientific">Holdemanella biformis</name>
    <dbReference type="NCBI Taxonomy" id="1735"/>
    <lineage>
        <taxon>Bacteria</taxon>
        <taxon>Bacillati</taxon>
        <taxon>Bacillota</taxon>
        <taxon>Erysipelotrichia</taxon>
        <taxon>Erysipelotrichales</taxon>
        <taxon>Erysipelotrichaceae</taxon>
        <taxon>Holdemanella</taxon>
    </lineage>
</organism>
<feature type="domain" description="AAA" evidence="1">
    <location>
        <begin position="25"/>
        <end position="158"/>
    </location>
</feature>
<comment type="caution">
    <text evidence="3">The sequence shown here is derived from an EMBL/GenBank/DDBJ whole genome shotgun (WGS) entry which is preliminary data.</text>
</comment>
<dbReference type="PANTHER" id="PTHR33295">
    <property type="entry name" value="ATPASE"/>
    <property type="match status" value="1"/>
</dbReference>
<gene>
    <name evidence="3" type="ORF">DW907_10740</name>
</gene>
<protein>
    <submittedName>
        <fullName evidence="3">ATP-binding protein</fullName>
    </submittedName>
</protein>
<dbReference type="InterPro" id="IPR027417">
    <property type="entry name" value="P-loop_NTPase"/>
</dbReference>
<dbReference type="EMBL" id="QSGD01000058">
    <property type="protein sequence ID" value="RHB01326.1"/>
    <property type="molecule type" value="Genomic_DNA"/>
</dbReference>
<dbReference type="Gene3D" id="3.40.50.300">
    <property type="entry name" value="P-loop containing nucleotide triphosphate hydrolases"/>
    <property type="match status" value="1"/>
</dbReference>
<keyword evidence="3" id="KW-0067">ATP-binding</keyword>
<dbReference type="Pfam" id="PF13173">
    <property type="entry name" value="AAA_14"/>
    <property type="match status" value="1"/>
</dbReference>
<evidence type="ECO:0000313" key="4">
    <source>
        <dbReference type="Proteomes" id="UP000285288"/>
    </source>
</evidence>
<dbReference type="Pfam" id="PF13635">
    <property type="entry name" value="DUF4143"/>
    <property type="match status" value="1"/>
</dbReference>
<dbReference type="InterPro" id="IPR025420">
    <property type="entry name" value="DUF4143"/>
</dbReference>
<evidence type="ECO:0000259" key="1">
    <source>
        <dbReference type="Pfam" id="PF13173"/>
    </source>
</evidence>
<evidence type="ECO:0000313" key="3">
    <source>
        <dbReference type="EMBL" id="RHB01326.1"/>
    </source>
</evidence>
<feature type="domain" description="DUF4143" evidence="2">
    <location>
        <begin position="231"/>
        <end position="398"/>
    </location>
</feature>
<dbReference type="AlphaFoldDB" id="A0A413UA79"/>
<dbReference type="GO" id="GO:0005524">
    <property type="term" value="F:ATP binding"/>
    <property type="evidence" value="ECO:0007669"/>
    <property type="project" value="UniProtKB-KW"/>
</dbReference>
<dbReference type="Proteomes" id="UP000285288">
    <property type="component" value="Unassembled WGS sequence"/>
</dbReference>
<reference evidence="3 4" key="1">
    <citation type="submission" date="2018-08" db="EMBL/GenBank/DDBJ databases">
        <title>A genome reference for cultivated species of the human gut microbiota.</title>
        <authorList>
            <person name="Zou Y."/>
            <person name="Xue W."/>
            <person name="Luo G."/>
        </authorList>
    </citation>
    <scope>NUCLEOTIDE SEQUENCE [LARGE SCALE GENOMIC DNA]</scope>
    <source>
        <strain evidence="3 4">AM42-13AC</strain>
    </source>
</reference>
<dbReference type="InterPro" id="IPR041682">
    <property type="entry name" value="AAA_14"/>
</dbReference>
<proteinExistence type="predicted"/>
<dbReference type="PANTHER" id="PTHR33295:SF7">
    <property type="entry name" value="ATPASE"/>
    <property type="match status" value="1"/>
</dbReference>
<sequence length="449" mass="51792">MTGGYMFKRKVYNELLEWKEKYADRSACLLEGARRVGKSTIALEFAKNEYESFIFIDFSNISTELLEVFNDISDLDIFFLRLQTVTGINLIVSKSAIIFDEVQFFPKARQAIKHLVKDGRYHYIETGSLISIKKNVREILIPSEEHKINVFPMDYEEFNWALKKSTDSIRTLVEKNAAIGDMTNRKLMRDFRIYMAIGGMPQVVSTYLQTNNLDAVDKEKRDIISLYEDDLKKIDPSGRLSDIYASIPSQLALKRNRFKITEATKSRRQIKDEERLFDLIDSKIVLPCYNVAQPGIALAQTRDPETFKLYISDIGLFTTMIFDGGKGLSSDIYKKLLSDKLSADLGYMYENAIAQIIVNSGNNLYYHSWRKENSTHSNEIDFLIHSRNKIIPIEVKSSATKSHISMDEFCKKYSHEVGRRFLFSQKDFSKDGMLELTPIYAVPFLLENL</sequence>
<name>A0A413UA79_9FIRM</name>
<keyword evidence="3" id="KW-0547">Nucleotide-binding</keyword>
<dbReference type="SUPFAM" id="SSF52540">
    <property type="entry name" value="P-loop containing nucleoside triphosphate hydrolases"/>
    <property type="match status" value="1"/>
</dbReference>
<evidence type="ECO:0000259" key="2">
    <source>
        <dbReference type="Pfam" id="PF13635"/>
    </source>
</evidence>